<organism evidence="11 12">
    <name type="scientific">Hevea brasiliensis</name>
    <name type="common">Para rubber tree</name>
    <name type="synonym">Siphonia brasiliensis</name>
    <dbReference type="NCBI Taxonomy" id="3981"/>
    <lineage>
        <taxon>Eukaryota</taxon>
        <taxon>Viridiplantae</taxon>
        <taxon>Streptophyta</taxon>
        <taxon>Embryophyta</taxon>
        <taxon>Tracheophyta</taxon>
        <taxon>Spermatophyta</taxon>
        <taxon>Magnoliopsida</taxon>
        <taxon>eudicotyledons</taxon>
        <taxon>Gunneridae</taxon>
        <taxon>Pentapetalae</taxon>
        <taxon>rosids</taxon>
        <taxon>fabids</taxon>
        <taxon>Malpighiales</taxon>
        <taxon>Euphorbiaceae</taxon>
        <taxon>Crotonoideae</taxon>
        <taxon>Micrandreae</taxon>
        <taxon>Hevea</taxon>
    </lineage>
</organism>
<dbReference type="SMART" id="SM00717">
    <property type="entry name" value="SANT"/>
    <property type="match status" value="1"/>
</dbReference>
<dbReference type="InterPro" id="IPR017884">
    <property type="entry name" value="SANT_dom"/>
</dbReference>
<keyword evidence="12" id="KW-1185">Reference proteome</keyword>
<comment type="caution">
    <text evidence="11">The sequence shown here is derived from an EMBL/GenBank/DDBJ whole genome shotgun (WGS) entry which is preliminary data.</text>
</comment>
<keyword evidence="3" id="KW-0238">DNA-binding</keyword>
<evidence type="ECO:0000313" key="12">
    <source>
        <dbReference type="Proteomes" id="UP000467840"/>
    </source>
</evidence>
<dbReference type="EMBL" id="JAAGAX010000003">
    <property type="protein sequence ID" value="KAF2321334.1"/>
    <property type="molecule type" value="Genomic_DNA"/>
</dbReference>
<evidence type="ECO:0000256" key="2">
    <source>
        <dbReference type="ARBA" id="ARBA00023015"/>
    </source>
</evidence>
<dbReference type="PROSITE" id="PS50090">
    <property type="entry name" value="MYB_LIKE"/>
    <property type="match status" value="1"/>
</dbReference>
<evidence type="ECO:0000256" key="3">
    <source>
        <dbReference type="ARBA" id="ARBA00023125"/>
    </source>
</evidence>
<comment type="subcellular location">
    <subcellularLocation>
        <location evidence="1">Nucleus</location>
    </subcellularLocation>
</comment>
<dbReference type="PROSITE" id="PS51293">
    <property type="entry name" value="SANT"/>
    <property type="match status" value="1"/>
</dbReference>
<sequence>MFLLTSWTILFLCSVKPWTEEEHRTFLAGLKQLGKGDWRGISKNFVTTRTPTQVASHAQKFYLRQASADKKKRRSSLFDMTLKESVLASQELPNLPSNTSSQVNPQALKQAGKSSALPMKKTTEIRSHQGFPDNGQNSVGAKAMLAAPFVHIMNYNYTGLGYPFTPKGPASFATYAPLAAHPFGIPTPRSFPLIFSQEGPSTEKVDPPELDLKIGPPPISLVTPQK</sequence>
<dbReference type="GO" id="GO:0009739">
    <property type="term" value="P:response to gibberellin"/>
    <property type="evidence" value="ECO:0007669"/>
    <property type="project" value="TreeGrafter"/>
</dbReference>
<evidence type="ECO:0000259" key="10">
    <source>
        <dbReference type="PROSITE" id="PS51294"/>
    </source>
</evidence>
<feature type="domain" description="Myb-like" evidence="8">
    <location>
        <begin position="17"/>
        <end position="62"/>
    </location>
</feature>
<reference evidence="11 12" key="1">
    <citation type="journal article" date="2020" name="Mol. Plant">
        <title>The Chromosome-Based Rubber Tree Genome Provides New Insights into Spurge Genome Evolution and Rubber Biosynthesis.</title>
        <authorList>
            <person name="Liu J."/>
            <person name="Shi C."/>
            <person name="Shi C.C."/>
            <person name="Li W."/>
            <person name="Zhang Q.J."/>
            <person name="Zhang Y."/>
            <person name="Li K."/>
            <person name="Lu H.F."/>
            <person name="Shi C."/>
            <person name="Zhu S.T."/>
            <person name="Xiao Z.Y."/>
            <person name="Nan H."/>
            <person name="Yue Y."/>
            <person name="Zhu X.G."/>
            <person name="Wu Y."/>
            <person name="Hong X.N."/>
            <person name="Fan G.Y."/>
            <person name="Tong Y."/>
            <person name="Zhang D."/>
            <person name="Mao C.L."/>
            <person name="Liu Y.L."/>
            <person name="Hao S.J."/>
            <person name="Liu W.Q."/>
            <person name="Lv M.Q."/>
            <person name="Zhang H.B."/>
            <person name="Liu Y."/>
            <person name="Hu-Tang G.R."/>
            <person name="Wang J.P."/>
            <person name="Wang J.H."/>
            <person name="Sun Y.H."/>
            <person name="Ni S.B."/>
            <person name="Chen W.B."/>
            <person name="Zhang X.C."/>
            <person name="Jiao Y.N."/>
            <person name="Eichler E.E."/>
            <person name="Li G.H."/>
            <person name="Liu X."/>
            <person name="Gao L.Z."/>
        </authorList>
    </citation>
    <scope>NUCLEOTIDE SEQUENCE [LARGE SCALE GENOMIC DNA]</scope>
    <source>
        <strain evidence="12">cv. GT1</strain>
        <tissue evidence="11">Leaf</tissue>
    </source>
</reference>
<evidence type="ECO:0000256" key="4">
    <source>
        <dbReference type="ARBA" id="ARBA00023163"/>
    </source>
</evidence>
<dbReference type="InterPro" id="IPR001005">
    <property type="entry name" value="SANT/Myb"/>
</dbReference>
<name>A0A6A6N7L2_HEVBR</name>
<dbReference type="CDD" id="cd00167">
    <property type="entry name" value="SANT"/>
    <property type="match status" value="1"/>
</dbReference>
<dbReference type="GO" id="GO:0006355">
    <property type="term" value="P:regulation of DNA-templated transcription"/>
    <property type="evidence" value="ECO:0007669"/>
    <property type="project" value="UniProtKB-ARBA"/>
</dbReference>
<dbReference type="SUPFAM" id="SSF46689">
    <property type="entry name" value="Homeodomain-like"/>
    <property type="match status" value="1"/>
</dbReference>
<dbReference type="GO" id="GO:0005634">
    <property type="term" value="C:nucleus"/>
    <property type="evidence" value="ECO:0007669"/>
    <property type="project" value="UniProtKB-SubCell"/>
</dbReference>
<dbReference type="InterPro" id="IPR052245">
    <property type="entry name" value="Plant_Stress_Dev_TF"/>
</dbReference>
<dbReference type="InterPro" id="IPR009057">
    <property type="entry name" value="Homeodomain-like_sf"/>
</dbReference>
<evidence type="ECO:0000313" key="11">
    <source>
        <dbReference type="EMBL" id="KAF2321334.1"/>
    </source>
</evidence>
<keyword evidence="5" id="KW-0539">Nucleus</keyword>
<keyword evidence="4" id="KW-0804">Transcription</keyword>
<dbReference type="InterPro" id="IPR006447">
    <property type="entry name" value="Myb_dom_plants"/>
</dbReference>
<protein>
    <submittedName>
        <fullName evidence="11">Uncharacterized protein</fullName>
    </submittedName>
</protein>
<dbReference type="GO" id="GO:0009723">
    <property type="term" value="P:response to ethylene"/>
    <property type="evidence" value="ECO:0007669"/>
    <property type="project" value="TreeGrafter"/>
</dbReference>
<evidence type="ECO:0000256" key="7">
    <source>
        <dbReference type="SAM" id="SignalP"/>
    </source>
</evidence>
<dbReference type="PANTHER" id="PTHR44191">
    <property type="entry name" value="TRANSCRIPTION FACTOR KUA1"/>
    <property type="match status" value="1"/>
</dbReference>
<dbReference type="FunFam" id="1.10.10.60:FF:000009">
    <property type="entry name" value="transcription factor MYB1R1"/>
    <property type="match status" value="1"/>
</dbReference>
<gene>
    <name evidence="11" type="ORF">GH714_040403</name>
</gene>
<accession>A0A6A6N7L2</accession>
<dbReference type="Proteomes" id="UP000467840">
    <property type="component" value="Chromosome 10"/>
</dbReference>
<dbReference type="NCBIfam" id="TIGR01557">
    <property type="entry name" value="myb_SHAQKYF"/>
    <property type="match status" value="1"/>
</dbReference>
<dbReference type="Gene3D" id="1.10.10.60">
    <property type="entry name" value="Homeodomain-like"/>
    <property type="match status" value="1"/>
</dbReference>
<dbReference type="AlphaFoldDB" id="A0A6A6N7L2"/>
<dbReference type="GO" id="GO:0003677">
    <property type="term" value="F:DNA binding"/>
    <property type="evidence" value="ECO:0007669"/>
    <property type="project" value="UniProtKB-KW"/>
</dbReference>
<feature type="domain" description="SANT" evidence="9">
    <location>
        <begin position="18"/>
        <end position="66"/>
    </location>
</feature>
<dbReference type="PROSITE" id="PS51294">
    <property type="entry name" value="HTH_MYB"/>
    <property type="match status" value="1"/>
</dbReference>
<proteinExistence type="predicted"/>
<dbReference type="InterPro" id="IPR017930">
    <property type="entry name" value="Myb_dom"/>
</dbReference>
<feature type="region of interest" description="Disordered" evidence="6">
    <location>
        <begin position="197"/>
        <end position="226"/>
    </location>
</feature>
<evidence type="ECO:0000256" key="6">
    <source>
        <dbReference type="SAM" id="MobiDB-lite"/>
    </source>
</evidence>
<feature type="domain" description="HTH myb-type" evidence="10">
    <location>
        <begin position="17"/>
        <end position="66"/>
    </location>
</feature>
<dbReference type="PANTHER" id="PTHR44191:SF45">
    <property type="entry name" value="TRANSCRIPTION FACTOR MYB1R1-LIKE"/>
    <property type="match status" value="1"/>
</dbReference>
<feature type="compositionally biased region" description="Basic and acidic residues" evidence="6">
    <location>
        <begin position="201"/>
        <end position="212"/>
    </location>
</feature>
<feature type="chain" id="PRO_5025567123" evidence="7">
    <location>
        <begin position="20"/>
        <end position="226"/>
    </location>
</feature>
<evidence type="ECO:0000259" key="8">
    <source>
        <dbReference type="PROSITE" id="PS50090"/>
    </source>
</evidence>
<evidence type="ECO:0000256" key="1">
    <source>
        <dbReference type="ARBA" id="ARBA00004123"/>
    </source>
</evidence>
<keyword evidence="7" id="KW-0732">Signal</keyword>
<feature type="signal peptide" evidence="7">
    <location>
        <begin position="1"/>
        <end position="19"/>
    </location>
</feature>
<dbReference type="Pfam" id="PF00249">
    <property type="entry name" value="Myb_DNA-binding"/>
    <property type="match status" value="1"/>
</dbReference>
<evidence type="ECO:0000256" key="5">
    <source>
        <dbReference type="ARBA" id="ARBA00023242"/>
    </source>
</evidence>
<keyword evidence="2" id="KW-0805">Transcription regulation</keyword>
<evidence type="ECO:0000259" key="9">
    <source>
        <dbReference type="PROSITE" id="PS51293"/>
    </source>
</evidence>